<evidence type="ECO:0000256" key="7">
    <source>
        <dbReference type="SAM" id="Phobius"/>
    </source>
</evidence>
<feature type="transmembrane region" description="Helical" evidence="7">
    <location>
        <begin position="451"/>
        <end position="481"/>
    </location>
</feature>
<feature type="transmembrane region" description="Helical" evidence="7">
    <location>
        <begin position="91"/>
        <end position="109"/>
    </location>
</feature>
<evidence type="ECO:0000259" key="8">
    <source>
        <dbReference type="Pfam" id="PF12805"/>
    </source>
</evidence>
<keyword evidence="11" id="KW-1185">Reference proteome</keyword>
<evidence type="ECO:0000313" key="10">
    <source>
        <dbReference type="EMBL" id="CAG5068265.1"/>
    </source>
</evidence>
<dbReference type="PANTHER" id="PTHR30509:SF8">
    <property type="entry name" value="INNER MEMBRANE PROTEIN YCCS"/>
    <property type="match status" value="1"/>
</dbReference>
<comment type="caution">
    <text evidence="10">The sequence shown here is derived from an EMBL/GenBank/DDBJ whole genome shotgun (WGS) entry which is preliminary data.</text>
</comment>
<dbReference type="PANTHER" id="PTHR30509">
    <property type="entry name" value="P-HYDROXYBENZOIC ACID EFFLUX PUMP SUBUNIT-RELATED"/>
    <property type="match status" value="1"/>
</dbReference>
<comment type="subcellular location">
    <subcellularLocation>
        <location evidence="1">Cell membrane</location>
        <topology evidence="1">Multi-pass membrane protein</topology>
    </subcellularLocation>
</comment>
<dbReference type="Pfam" id="PF12805">
    <property type="entry name" value="FUSC-like"/>
    <property type="match status" value="1"/>
</dbReference>
<sequence length="745" mass="85347">MIYLDEFKKFIFSHNLSTGVRLTLGAIIPSLIFQHYGILGEMIAFPLGTLIIGATDNPGPYHRRRNALLVAIGTCFVVACITGFLRHLHFVIFIEIIVFGMLFSLVGVYGNRVNSIGLIALLVFVFNIDDHLSGDMVLRTAAIFAAGGIWYFLLFMILQKLLPYKLIQQLLGESFIELGKLLSIKAGYYFANPDYDGLFNRIVKQQVLLRENHENLREILFKTREIVTESTNKSRILMLMFLDSIDLFERILNSQQNYANLHRAFDHTKVLRLFGTYIIWLAEEIQTIGIAVQSGFASQPRHDLDEAFAKCQKAFERMREYKMTHENMEDFIMLRQILNSLQDVTERIKKMHRATTYDAEVGKGYTLNVQGDNFIPKQEYHPRILLDNLSLKSSHFRHAVRVTLGLLVGYFASLFFELGHGYWILLTIVVILKPAFSITQKRNIHRIGGTLLGVATGFMLLYLVKDSTALFVFMMLAMVTAYSFLKINYFIASTSITLYVILSFNFLNPNHIQTVLEDRVVDTIIGSVIAYVISSYVLPVWEHSQINQYIKEALDANRKYFDLVAGKFAGKELDINEMKVSRKDAIIAMANLSDNFQKMLSEPKRQRLNMQEYHQFVATSHMLTSYIASLSTYAQMLNYSEFSTEFELMIRQIDRQLLAATDIIEGKKNNTFEITRESLPQNQKLIELLAKRKKEIKELGIEKADQSASRKMLSDIKTINGLFELISTITIDEIKILQKIKAANT</sequence>
<dbReference type="EMBL" id="CAJRAU010000001">
    <property type="protein sequence ID" value="CAG5068265.1"/>
    <property type="molecule type" value="Genomic_DNA"/>
</dbReference>
<dbReference type="InterPro" id="IPR032692">
    <property type="entry name" value="YccS_N"/>
</dbReference>
<evidence type="ECO:0000256" key="3">
    <source>
        <dbReference type="ARBA" id="ARBA00022692"/>
    </source>
</evidence>
<feature type="domain" description="Integral membrane bound transporter" evidence="9">
    <location>
        <begin position="409"/>
        <end position="532"/>
    </location>
</feature>
<feature type="transmembrane region" description="Helical" evidence="7">
    <location>
        <begin position="116"/>
        <end position="134"/>
    </location>
</feature>
<feature type="domain" description="Integral membrane protein YccS N-terminal" evidence="8">
    <location>
        <begin position="69"/>
        <end position="345"/>
    </location>
</feature>
<evidence type="ECO:0000313" key="11">
    <source>
        <dbReference type="Proteomes" id="UP000679725"/>
    </source>
</evidence>
<dbReference type="RefSeq" id="WP_215232361.1">
    <property type="nucleotide sequence ID" value="NZ_CAJRAU010000001.1"/>
</dbReference>
<name>A0ABM8ULB3_9BACT</name>
<comment type="similarity">
    <text evidence="6">Belongs to the YccS/YhfK family.</text>
</comment>
<keyword evidence="4 7" id="KW-1133">Transmembrane helix</keyword>
<evidence type="ECO:0000256" key="1">
    <source>
        <dbReference type="ARBA" id="ARBA00004651"/>
    </source>
</evidence>
<feature type="transmembrane region" description="Helical" evidence="7">
    <location>
        <begin position="140"/>
        <end position="158"/>
    </location>
</feature>
<dbReference type="Pfam" id="PF13515">
    <property type="entry name" value="FUSC_2"/>
    <property type="match status" value="1"/>
</dbReference>
<feature type="transmembrane region" description="Helical" evidence="7">
    <location>
        <begin position="38"/>
        <end position="55"/>
    </location>
</feature>
<feature type="transmembrane region" description="Helical" evidence="7">
    <location>
        <begin position="399"/>
        <end position="416"/>
    </location>
</feature>
<keyword evidence="5 7" id="KW-0472">Membrane</keyword>
<evidence type="ECO:0000259" key="9">
    <source>
        <dbReference type="Pfam" id="PF13515"/>
    </source>
</evidence>
<proteinExistence type="inferred from homology"/>
<gene>
    <name evidence="10" type="primary">yccS</name>
    <name evidence="10" type="ORF">DYBT9623_00994</name>
</gene>
<feature type="transmembrane region" description="Helical" evidence="7">
    <location>
        <begin position="67"/>
        <end position="85"/>
    </location>
</feature>
<dbReference type="Proteomes" id="UP000679725">
    <property type="component" value="Unassembled WGS sequence"/>
</dbReference>
<reference evidence="10 11" key="1">
    <citation type="submission" date="2021-04" db="EMBL/GenBank/DDBJ databases">
        <authorList>
            <person name="Rodrigo-Torres L."/>
            <person name="Arahal R. D."/>
            <person name="Lucena T."/>
        </authorList>
    </citation>
    <scope>NUCLEOTIDE SEQUENCE [LARGE SCALE GENOMIC DNA]</scope>
    <source>
        <strain evidence="10 11">CECT 9623</strain>
    </source>
</reference>
<evidence type="ECO:0000256" key="5">
    <source>
        <dbReference type="ARBA" id="ARBA00023136"/>
    </source>
</evidence>
<dbReference type="InterPro" id="IPR049453">
    <property type="entry name" value="Memb_transporter_dom"/>
</dbReference>
<keyword evidence="2" id="KW-1003">Cell membrane</keyword>
<evidence type="ECO:0000256" key="6">
    <source>
        <dbReference type="ARBA" id="ARBA00043993"/>
    </source>
</evidence>
<evidence type="ECO:0000256" key="2">
    <source>
        <dbReference type="ARBA" id="ARBA00022475"/>
    </source>
</evidence>
<evidence type="ECO:0000256" key="4">
    <source>
        <dbReference type="ARBA" id="ARBA00022989"/>
    </source>
</evidence>
<keyword evidence="3 7" id="KW-0812">Transmembrane</keyword>
<organism evidence="10 11">
    <name type="scientific">Dyadobacter linearis</name>
    <dbReference type="NCBI Taxonomy" id="2823330"/>
    <lineage>
        <taxon>Bacteria</taxon>
        <taxon>Pseudomonadati</taxon>
        <taxon>Bacteroidota</taxon>
        <taxon>Cytophagia</taxon>
        <taxon>Cytophagales</taxon>
        <taxon>Spirosomataceae</taxon>
        <taxon>Dyadobacter</taxon>
    </lineage>
</organism>
<protein>
    <submittedName>
        <fullName evidence="10">Inner membrane protein YccS</fullName>
    </submittedName>
</protein>
<accession>A0ABM8ULB3</accession>